<sequence length="253" mass="27433">MEDRFDEVVPGTSGITKERLPMLMGLKGGKAKESTEEHPQSGAIQNVMAKLEKLEESVKGTKDRLEALTGDLKTFFAYVKQMDEVMIKVYEEMIPHMPANLPVFPDELLPTAENVTASPEADQQQDQEGPQEEDPINPVPMTEEQEPRPQPQAPAEPQPRSPSVPTQSEQGPKALQEGSVEAPNQSEMSGQVSPSKGGRGRKARAGQLVSPSSAKNLEGPSDTPDAHASDPEASPTPQRKRTRRTTTSSPPPP</sequence>
<feature type="coiled-coil region" evidence="1">
    <location>
        <begin position="44"/>
        <end position="71"/>
    </location>
</feature>
<dbReference type="EMBL" id="JBBPBM010000017">
    <property type="protein sequence ID" value="KAK8556824.1"/>
    <property type="molecule type" value="Genomic_DNA"/>
</dbReference>
<evidence type="ECO:0000313" key="4">
    <source>
        <dbReference type="Proteomes" id="UP001472677"/>
    </source>
</evidence>
<evidence type="ECO:0000313" key="3">
    <source>
        <dbReference type="EMBL" id="KAK8556824.1"/>
    </source>
</evidence>
<feature type="compositionally biased region" description="Polar residues" evidence="2">
    <location>
        <begin position="182"/>
        <end position="194"/>
    </location>
</feature>
<reference evidence="3 4" key="1">
    <citation type="journal article" date="2024" name="G3 (Bethesda)">
        <title>Genome assembly of Hibiscus sabdariffa L. provides insights into metabolisms of medicinal natural products.</title>
        <authorList>
            <person name="Kim T."/>
        </authorList>
    </citation>
    <scope>NUCLEOTIDE SEQUENCE [LARGE SCALE GENOMIC DNA]</scope>
    <source>
        <strain evidence="3">TK-2024</strain>
        <tissue evidence="3">Old leaves</tissue>
    </source>
</reference>
<keyword evidence="1" id="KW-0175">Coiled coil</keyword>
<protein>
    <submittedName>
        <fullName evidence="3">Uncharacterized protein</fullName>
    </submittedName>
</protein>
<name>A0ABR2EDD2_9ROSI</name>
<feature type="region of interest" description="Disordered" evidence="2">
    <location>
        <begin position="116"/>
        <end position="253"/>
    </location>
</feature>
<proteinExistence type="predicted"/>
<evidence type="ECO:0000256" key="2">
    <source>
        <dbReference type="SAM" id="MobiDB-lite"/>
    </source>
</evidence>
<organism evidence="3 4">
    <name type="scientific">Hibiscus sabdariffa</name>
    <name type="common">roselle</name>
    <dbReference type="NCBI Taxonomy" id="183260"/>
    <lineage>
        <taxon>Eukaryota</taxon>
        <taxon>Viridiplantae</taxon>
        <taxon>Streptophyta</taxon>
        <taxon>Embryophyta</taxon>
        <taxon>Tracheophyta</taxon>
        <taxon>Spermatophyta</taxon>
        <taxon>Magnoliopsida</taxon>
        <taxon>eudicotyledons</taxon>
        <taxon>Gunneridae</taxon>
        <taxon>Pentapetalae</taxon>
        <taxon>rosids</taxon>
        <taxon>malvids</taxon>
        <taxon>Malvales</taxon>
        <taxon>Malvaceae</taxon>
        <taxon>Malvoideae</taxon>
        <taxon>Hibiscus</taxon>
    </lineage>
</organism>
<evidence type="ECO:0000256" key="1">
    <source>
        <dbReference type="SAM" id="Coils"/>
    </source>
</evidence>
<accession>A0ABR2EDD2</accession>
<feature type="compositionally biased region" description="Pro residues" evidence="2">
    <location>
        <begin position="148"/>
        <end position="162"/>
    </location>
</feature>
<dbReference type="Proteomes" id="UP001472677">
    <property type="component" value="Unassembled WGS sequence"/>
</dbReference>
<keyword evidence="4" id="KW-1185">Reference proteome</keyword>
<feature type="compositionally biased region" description="Acidic residues" evidence="2">
    <location>
        <begin position="123"/>
        <end position="135"/>
    </location>
</feature>
<gene>
    <name evidence="3" type="ORF">V6N12_003217</name>
</gene>
<comment type="caution">
    <text evidence="3">The sequence shown here is derived from an EMBL/GenBank/DDBJ whole genome shotgun (WGS) entry which is preliminary data.</text>
</comment>